<dbReference type="GO" id="GO:0006508">
    <property type="term" value="P:proteolysis"/>
    <property type="evidence" value="ECO:0007669"/>
    <property type="project" value="InterPro"/>
</dbReference>
<dbReference type="Pfam" id="PF00768">
    <property type="entry name" value="Peptidase_S11"/>
    <property type="match status" value="1"/>
</dbReference>
<keyword evidence="2" id="KW-0732">Signal</keyword>
<proteinExistence type="inferred from homology"/>
<evidence type="ECO:0000256" key="5">
    <source>
        <dbReference type="ARBA" id="ARBA00022984"/>
    </source>
</evidence>
<dbReference type="EMBL" id="QRVK01000007">
    <property type="protein sequence ID" value="RGS43335.1"/>
    <property type="molecule type" value="Genomic_DNA"/>
</dbReference>
<evidence type="ECO:0000313" key="12">
    <source>
        <dbReference type="Proteomes" id="UP000283295"/>
    </source>
</evidence>
<reference evidence="11 12" key="1">
    <citation type="submission" date="2018-08" db="EMBL/GenBank/DDBJ databases">
        <title>A genome reference for cultivated species of the human gut microbiota.</title>
        <authorList>
            <person name="Zou Y."/>
            <person name="Xue W."/>
            <person name="Luo G."/>
        </authorList>
    </citation>
    <scope>NUCLEOTIDE SEQUENCE [LARGE SCALE GENOMIC DNA]</scope>
    <source>
        <strain evidence="11 12">AF22-21</strain>
    </source>
</reference>
<dbReference type="OrthoDB" id="9791132at2"/>
<sequence>MLKHHSVRNRLFKVTTLVLTCSLVLLTGCGSKTYKAGKQLDIGVLPNLPLYSDCGMAQEYAVVGKNEEVNAANYSGFYAAMLLDNTTGEPVIAHNAHKKIYPASMTKIMTGLLVIESIEKGEISLDDMVTLNRKVTFDDWDAMASDLVGGCRINVKNLLYGLMITSYNDCGVILAELIAGSESAFCDMMNEKAQEIGATNTHFENCHGLHSDDHYTTAYDLYLILDEFSKHDLAYMIDSLSTYDFTYTDADGNEQVVTIEPTNEYLTGEVNLPDGYSIGSWKTGTTEEALNCLIMELKNDSTGHEYVAIIAGADGKEALYSGMTEMINTAK</sequence>
<evidence type="ECO:0000256" key="3">
    <source>
        <dbReference type="ARBA" id="ARBA00022801"/>
    </source>
</evidence>
<protein>
    <submittedName>
        <fullName evidence="11">D-alanyl-D-alanine carboxypeptidase</fullName>
    </submittedName>
</protein>
<dbReference type="SUPFAM" id="SSF56601">
    <property type="entry name" value="beta-lactamase/transpeptidase-like"/>
    <property type="match status" value="1"/>
</dbReference>
<comment type="similarity">
    <text evidence="1 9">Belongs to the peptidase S11 family.</text>
</comment>
<evidence type="ECO:0000256" key="8">
    <source>
        <dbReference type="PIRSR" id="PIRSR618044-2"/>
    </source>
</evidence>
<evidence type="ECO:0000256" key="7">
    <source>
        <dbReference type="PIRSR" id="PIRSR618044-1"/>
    </source>
</evidence>
<keyword evidence="6" id="KW-0961">Cell wall biogenesis/degradation</keyword>
<dbReference type="InterPro" id="IPR001967">
    <property type="entry name" value="Peptidase_S11_N"/>
</dbReference>
<organism evidence="11 12">
    <name type="scientific">Coprococcus eutactus</name>
    <dbReference type="NCBI Taxonomy" id="33043"/>
    <lineage>
        <taxon>Bacteria</taxon>
        <taxon>Bacillati</taxon>
        <taxon>Bacillota</taxon>
        <taxon>Clostridia</taxon>
        <taxon>Lachnospirales</taxon>
        <taxon>Lachnospiraceae</taxon>
        <taxon>Coprococcus</taxon>
    </lineage>
</organism>
<evidence type="ECO:0000256" key="2">
    <source>
        <dbReference type="ARBA" id="ARBA00022729"/>
    </source>
</evidence>
<keyword evidence="5" id="KW-0573">Peptidoglycan synthesis</keyword>
<feature type="binding site" evidence="8">
    <location>
        <position position="282"/>
    </location>
    <ligand>
        <name>substrate</name>
    </ligand>
</feature>
<feature type="active site" description="Proton acceptor" evidence="7">
    <location>
        <position position="107"/>
    </location>
</feature>
<dbReference type="InterPro" id="IPR018044">
    <property type="entry name" value="Peptidase_S11"/>
</dbReference>
<evidence type="ECO:0000256" key="9">
    <source>
        <dbReference type="RuleBase" id="RU004016"/>
    </source>
</evidence>
<dbReference type="GO" id="GO:0071555">
    <property type="term" value="P:cell wall organization"/>
    <property type="evidence" value="ECO:0007669"/>
    <property type="project" value="UniProtKB-KW"/>
</dbReference>
<dbReference type="PANTHER" id="PTHR21581">
    <property type="entry name" value="D-ALANYL-D-ALANINE CARBOXYPEPTIDASE"/>
    <property type="match status" value="1"/>
</dbReference>
<evidence type="ECO:0000259" key="10">
    <source>
        <dbReference type="Pfam" id="PF00768"/>
    </source>
</evidence>
<keyword evidence="3" id="KW-0378">Hydrolase</keyword>
<accession>A0A412IT94</accession>
<comment type="caution">
    <text evidence="11">The sequence shown here is derived from an EMBL/GenBank/DDBJ whole genome shotgun (WGS) entry which is preliminary data.</text>
</comment>
<keyword evidence="4" id="KW-0133">Cell shape</keyword>
<dbReference type="PROSITE" id="PS51257">
    <property type="entry name" value="PROKAR_LIPOPROTEIN"/>
    <property type="match status" value="1"/>
</dbReference>
<evidence type="ECO:0000256" key="1">
    <source>
        <dbReference type="ARBA" id="ARBA00007164"/>
    </source>
</evidence>
<dbReference type="InterPro" id="IPR012338">
    <property type="entry name" value="Beta-lactam/transpept-like"/>
</dbReference>
<feature type="active site" description="Acyl-ester intermediate" evidence="7">
    <location>
        <position position="104"/>
    </location>
</feature>
<dbReference type="GO" id="GO:0008360">
    <property type="term" value="P:regulation of cell shape"/>
    <property type="evidence" value="ECO:0007669"/>
    <property type="project" value="UniProtKB-KW"/>
</dbReference>
<keyword evidence="11" id="KW-0121">Carboxypeptidase</keyword>
<dbReference type="Gene3D" id="3.40.710.10">
    <property type="entry name" value="DD-peptidase/beta-lactamase superfamily"/>
    <property type="match status" value="1"/>
</dbReference>
<dbReference type="GO" id="GO:0009252">
    <property type="term" value="P:peptidoglycan biosynthetic process"/>
    <property type="evidence" value="ECO:0007669"/>
    <property type="project" value="UniProtKB-KW"/>
</dbReference>
<dbReference type="PRINTS" id="PR00725">
    <property type="entry name" value="DADACBPTASE1"/>
</dbReference>
<gene>
    <name evidence="11" type="ORF">DWX94_04485</name>
</gene>
<evidence type="ECO:0000256" key="6">
    <source>
        <dbReference type="ARBA" id="ARBA00023316"/>
    </source>
</evidence>
<dbReference type="PANTHER" id="PTHR21581:SF6">
    <property type="entry name" value="TRAFFICKING PROTEIN PARTICLE COMPLEX SUBUNIT 12"/>
    <property type="match status" value="1"/>
</dbReference>
<feature type="active site" evidence="7">
    <location>
        <position position="166"/>
    </location>
</feature>
<keyword evidence="11" id="KW-0645">Protease</keyword>
<feature type="domain" description="Peptidase S11 D-alanyl-D-alanine carboxypeptidase A N-terminal" evidence="10">
    <location>
        <begin position="79"/>
        <end position="301"/>
    </location>
</feature>
<evidence type="ECO:0000256" key="4">
    <source>
        <dbReference type="ARBA" id="ARBA00022960"/>
    </source>
</evidence>
<name>A0A412IT94_9FIRM</name>
<dbReference type="Proteomes" id="UP000283295">
    <property type="component" value="Unassembled WGS sequence"/>
</dbReference>
<dbReference type="GO" id="GO:0009002">
    <property type="term" value="F:serine-type D-Ala-D-Ala carboxypeptidase activity"/>
    <property type="evidence" value="ECO:0007669"/>
    <property type="project" value="InterPro"/>
</dbReference>
<dbReference type="AlphaFoldDB" id="A0A412IT94"/>
<evidence type="ECO:0000313" key="11">
    <source>
        <dbReference type="EMBL" id="RGS43335.1"/>
    </source>
</evidence>